<name>A0A2I1GBY4_9GLOM</name>
<organism evidence="3 4">
    <name type="scientific">Rhizophagus irregularis</name>
    <dbReference type="NCBI Taxonomy" id="588596"/>
    <lineage>
        <taxon>Eukaryota</taxon>
        <taxon>Fungi</taxon>
        <taxon>Fungi incertae sedis</taxon>
        <taxon>Mucoromycota</taxon>
        <taxon>Glomeromycotina</taxon>
        <taxon>Glomeromycetes</taxon>
        <taxon>Glomerales</taxon>
        <taxon>Glomeraceae</taxon>
        <taxon>Rhizophagus</taxon>
    </lineage>
</organism>
<protein>
    <recommendedName>
        <fullName evidence="2">G domain-containing protein</fullName>
    </recommendedName>
</protein>
<dbReference type="GO" id="GO:0005525">
    <property type="term" value="F:GTP binding"/>
    <property type="evidence" value="ECO:0007669"/>
    <property type="project" value="InterPro"/>
</dbReference>
<keyword evidence="4" id="KW-1185">Reference proteome</keyword>
<evidence type="ECO:0000256" key="1">
    <source>
        <dbReference type="SAM" id="Coils"/>
    </source>
</evidence>
<dbReference type="InterPro" id="IPR006073">
    <property type="entry name" value="GTP-bd"/>
</dbReference>
<dbReference type="AlphaFoldDB" id="A0A2I1GBY4"/>
<dbReference type="CDD" id="cd00882">
    <property type="entry name" value="Ras_like_GTPase"/>
    <property type="match status" value="1"/>
</dbReference>
<reference evidence="3 4" key="1">
    <citation type="submission" date="2015-10" db="EMBL/GenBank/DDBJ databases">
        <title>Genome analyses suggest a sexual origin of heterokaryosis in a supposedly ancient asexual fungus.</title>
        <authorList>
            <person name="Ropars J."/>
            <person name="Sedzielewska K."/>
            <person name="Noel J."/>
            <person name="Charron P."/>
            <person name="Farinelli L."/>
            <person name="Marton T."/>
            <person name="Kruger M."/>
            <person name="Pelin A."/>
            <person name="Brachmann A."/>
            <person name="Corradi N."/>
        </authorList>
    </citation>
    <scope>NUCLEOTIDE SEQUENCE [LARGE SCALE GENOMIC DNA]</scope>
    <source>
        <strain evidence="3 4">A4</strain>
    </source>
</reference>
<evidence type="ECO:0000313" key="4">
    <source>
        <dbReference type="Proteomes" id="UP000234323"/>
    </source>
</evidence>
<dbReference type="Proteomes" id="UP000234323">
    <property type="component" value="Unassembled WGS sequence"/>
</dbReference>
<sequence length="580" mass="66944">MEKIENKLKEKVVFGTEKVEDFYSLTQQSNMLAVALIKNIISNRYATRIVNYENEKASNIFVDFHEFGTNPGSLKGACEKKCLEKFEIIKDVFSASNDFSRQVTSLQEELEHEREEESQLLSKMLMEYDEESTSTTLPSSQGPSNDEGIEEIEKIKKKIIIGTEINKQFYRLSRPSNELAVGLIMNTVSKRHTTRIINYERKNGNVSNIFVESRKFGMNIGSLKGASKKKCLKEFNIIKGVFSNIEDLSRQILSLQDELEVLKSKNWRLSQQLMKYIYDNIRVKKDNIDSLEKELSGLQKKYVRNIVIIGDVRTGKSTLAKVLSNNKAFIEDHKFGRERISGSIKIATFKEKYILYKIIDTVGFNDLCLKLRLKNNLDEFVSAIKRGLNQVFFVINYKASGTKLIDKEKLIELNSLLNNKGRKYITIIVTNSEEINEEQQEMVQAEIIRETTPQKVCLIDRNRFIFIKNPPLGKGCEEKCNECCRNMESCSKNRVERENSRKKLLEYLEDKCKENYNPGNLSELIKNIREFDIEDIETRIAEPKQDTMIKPEFPNTVKTMVEIATQVLTFTINAGLCQIM</sequence>
<feature type="coiled-coil region" evidence="1">
    <location>
        <begin position="238"/>
        <end position="301"/>
    </location>
</feature>
<comment type="caution">
    <text evidence="3">The sequence shown here is derived from an EMBL/GenBank/DDBJ whole genome shotgun (WGS) entry which is preliminary data.</text>
</comment>
<proteinExistence type="predicted"/>
<feature type="domain" description="G" evidence="2">
    <location>
        <begin position="306"/>
        <end position="426"/>
    </location>
</feature>
<dbReference type="EMBL" id="LLXI01000301">
    <property type="protein sequence ID" value="PKY44142.1"/>
    <property type="molecule type" value="Genomic_DNA"/>
</dbReference>
<gene>
    <name evidence="3" type="ORF">RhiirA4_458314</name>
</gene>
<dbReference type="Gene3D" id="3.40.50.300">
    <property type="entry name" value="P-loop containing nucleotide triphosphate hydrolases"/>
    <property type="match status" value="1"/>
</dbReference>
<dbReference type="SUPFAM" id="SSF52540">
    <property type="entry name" value="P-loop containing nucleoside triphosphate hydrolases"/>
    <property type="match status" value="1"/>
</dbReference>
<evidence type="ECO:0000259" key="2">
    <source>
        <dbReference type="Pfam" id="PF01926"/>
    </source>
</evidence>
<keyword evidence="1" id="KW-0175">Coiled coil</keyword>
<feature type="coiled-coil region" evidence="1">
    <location>
        <begin position="96"/>
        <end position="127"/>
    </location>
</feature>
<evidence type="ECO:0000313" key="3">
    <source>
        <dbReference type="EMBL" id="PKY44142.1"/>
    </source>
</evidence>
<dbReference type="InterPro" id="IPR027417">
    <property type="entry name" value="P-loop_NTPase"/>
</dbReference>
<accession>A0A2I1GBY4</accession>
<dbReference type="Pfam" id="PF01926">
    <property type="entry name" value="MMR_HSR1"/>
    <property type="match status" value="1"/>
</dbReference>